<feature type="domain" description="Enoyl reductase (ER)" evidence="1">
    <location>
        <begin position="17"/>
        <end position="288"/>
    </location>
</feature>
<dbReference type="AlphaFoldDB" id="A0A5S3V6D1"/>
<evidence type="ECO:0000313" key="4">
    <source>
        <dbReference type="Proteomes" id="UP000307164"/>
    </source>
</evidence>
<accession>A0A5S3V6D1</accession>
<dbReference type="Proteomes" id="UP000307164">
    <property type="component" value="Unassembled WGS sequence"/>
</dbReference>
<proteinExistence type="predicted"/>
<dbReference type="PANTHER" id="PTHR43482:SF1">
    <property type="entry name" value="PROTEIN AST1-RELATED"/>
    <property type="match status" value="1"/>
</dbReference>
<dbReference type="InterPro" id="IPR013149">
    <property type="entry name" value="ADH-like_C"/>
</dbReference>
<dbReference type="OrthoDB" id="9771084at2"/>
<organism evidence="2 5">
    <name type="scientific">Pseudoalteromonas aurantia</name>
    <dbReference type="NCBI Taxonomy" id="43654"/>
    <lineage>
        <taxon>Bacteria</taxon>
        <taxon>Pseudomonadati</taxon>
        <taxon>Pseudomonadota</taxon>
        <taxon>Gammaproteobacteria</taxon>
        <taxon>Alteromonadales</taxon>
        <taxon>Pseudoalteromonadaceae</taxon>
        <taxon>Pseudoalteromonas</taxon>
    </lineage>
</organism>
<dbReference type="InterPro" id="IPR011032">
    <property type="entry name" value="GroES-like_sf"/>
</dbReference>
<dbReference type="EMBL" id="PNBX01000073">
    <property type="protein sequence ID" value="TMO66645.1"/>
    <property type="molecule type" value="Genomic_DNA"/>
</dbReference>
<reference evidence="2" key="3">
    <citation type="submission" date="2019-09" db="EMBL/GenBank/DDBJ databases">
        <title>Co-occurence of chitin degradation, pigmentation and bioactivity in marine Pseudoalteromonas.</title>
        <authorList>
            <person name="Sonnenschein E.C."/>
            <person name="Bech P.K."/>
        </authorList>
    </citation>
    <scope>NUCLEOTIDE SEQUENCE</scope>
    <source>
        <strain evidence="2">S3790</strain>
        <strain evidence="3">S3895</strain>
    </source>
</reference>
<dbReference type="InterPro" id="IPR013154">
    <property type="entry name" value="ADH-like_N"/>
</dbReference>
<reference evidence="4 5" key="1">
    <citation type="submission" date="2018-01" db="EMBL/GenBank/DDBJ databases">
        <authorList>
            <person name="Paulsen S."/>
            <person name="Gram L.K."/>
        </authorList>
    </citation>
    <scope>NUCLEOTIDE SEQUENCE [LARGE SCALE GENOMIC DNA]</scope>
    <source>
        <strain evidence="2 5">S3790</strain>
        <strain evidence="3 4">S3895</strain>
    </source>
</reference>
<dbReference type="Proteomes" id="UP000307217">
    <property type="component" value="Unassembled WGS sequence"/>
</dbReference>
<dbReference type="Pfam" id="PF08240">
    <property type="entry name" value="ADH_N"/>
    <property type="match status" value="1"/>
</dbReference>
<evidence type="ECO:0000313" key="5">
    <source>
        <dbReference type="Proteomes" id="UP000307217"/>
    </source>
</evidence>
<dbReference type="InterPro" id="IPR052585">
    <property type="entry name" value="Lipid_raft_assoc_Zn_ADH"/>
</dbReference>
<dbReference type="GO" id="GO:0016491">
    <property type="term" value="F:oxidoreductase activity"/>
    <property type="evidence" value="ECO:0007669"/>
    <property type="project" value="InterPro"/>
</dbReference>
<dbReference type="InterPro" id="IPR036291">
    <property type="entry name" value="NAD(P)-bd_dom_sf"/>
</dbReference>
<evidence type="ECO:0000313" key="2">
    <source>
        <dbReference type="EMBL" id="TMO66645.1"/>
    </source>
</evidence>
<comment type="caution">
    <text evidence="2">The sequence shown here is derived from an EMBL/GenBank/DDBJ whole genome shotgun (WGS) entry which is preliminary data.</text>
</comment>
<evidence type="ECO:0000313" key="3">
    <source>
        <dbReference type="EMBL" id="TMO71652.1"/>
    </source>
</evidence>
<keyword evidence="4" id="KW-1185">Reference proteome</keyword>
<dbReference type="EMBL" id="PNBW01000097">
    <property type="protein sequence ID" value="TMO71652.1"/>
    <property type="molecule type" value="Genomic_DNA"/>
</dbReference>
<dbReference type="Gene3D" id="3.90.180.10">
    <property type="entry name" value="Medium-chain alcohol dehydrogenases, catalytic domain"/>
    <property type="match status" value="1"/>
</dbReference>
<evidence type="ECO:0000259" key="1">
    <source>
        <dbReference type="SMART" id="SM00829"/>
    </source>
</evidence>
<dbReference type="PANTHER" id="PTHR43482">
    <property type="entry name" value="PROTEIN AST1-RELATED"/>
    <property type="match status" value="1"/>
</dbReference>
<dbReference type="Pfam" id="PF00107">
    <property type="entry name" value="ADH_zinc_N"/>
    <property type="match status" value="1"/>
</dbReference>
<protein>
    <submittedName>
        <fullName evidence="2">Oxidoreductase</fullName>
    </submittedName>
</protein>
<dbReference type="SUPFAM" id="SSF50129">
    <property type="entry name" value="GroES-like"/>
    <property type="match status" value="1"/>
</dbReference>
<gene>
    <name evidence="2" type="ORF">CWC19_15910</name>
    <name evidence="3" type="ORF">CWC20_16925</name>
</gene>
<dbReference type="SUPFAM" id="SSF51735">
    <property type="entry name" value="NAD(P)-binding Rossmann-fold domains"/>
    <property type="match status" value="1"/>
</dbReference>
<dbReference type="SMART" id="SM00829">
    <property type="entry name" value="PKS_ER"/>
    <property type="match status" value="1"/>
</dbReference>
<sequence>MVELPHEMKAVLLTEVGVDFKLIDACIPVPKLSDQEVLVKIEYVGLTGLDAKFVQQGTPCWQYPRVFGLDAVGVVVAGPKGGHPEVGARVMWHNDIASEGVLSEYVKVPNFALTVLPADINPALAASLPTPGMTALIALYKLQLEEGDTIFIESGNTCVGQLAVQMAYQQGLTVITSSPKQCTTALKKLGAELVLDENETDIGQKIQKHFGYDTVHGVIDMSGKYTNKLLEFLQFCGRISCVSGLATLDETLLFKKAPNIGIVSLPGAWLAKSICAQQRMSFLGNVLTDYLQQEQLCLSEKEVIAFDAVSIYDALIARINGNSHFYQVVKVA</sequence>
<dbReference type="RefSeq" id="WP_138592770.1">
    <property type="nucleotide sequence ID" value="NZ_PNBW01000097.1"/>
</dbReference>
<dbReference type="Gene3D" id="3.40.50.720">
    <property type="entry name" value="NAD(P)-binding Rossmann-like Domain"/>
    <property type="match status" value="1"/>
</dbReference>
<reference evidence="4 5" key="2">
    <citation type="submission" date="2019-06" db="EMBL/GenBank/DDBJ databases">
        <title>Co-occurence of chitin degradation, pigmentation and bioactivity in marine Pseudoalteromonas.</title>
        <authorList>
            <person name="Sonnenschein E.C."/>
            <person name="Bech P.K."/>
        </authorList>
    </citation>
    <scope>NUCLEOTIDE SEQUENCE [LARGE SCALE GENOMIC DNA]</scope>
    <source>
        <strain evidence="5">S3790</strain>
        <strain evidence="4">S3895</strain>
    </source>
</reference>
<name>A0A5S3V6D1_9GAMM</name>
<dbReference type="InterPro" id="IPR020843">
    <property type="entry name" value="ER"/>
</dbReference>